<keyword evidence="2 3" id="KW-0143">Chaperone</keyword>
<keyword evidence="1 3" id="KW-0996">Nickel insertion</keyword>
<dbReference type="EMBL" id="JACVXA010000027">
    <property type="protein sequence ID" value="MBE3638636.1"/>
    <property type="molecule type" value="Genomic_DNA"/>
</dbReference>
<name>A0A8J6Z9R4_9RHOB</name>
<dbReference type="InterPro" id="IPR002639">
    <property type="entry name" value="UreF"/>
</dbReference>
<dbReference type="PANTHER" id="PTHR33620">
    <property type="entry name" value="UREASE ACCESSORY PROTEIN F"/>
    <property type="match status" value="1"/>
</dbReference>
<dbReference type="AlphaFoldDB" id="A0A8J6Z9R4"/>
<keyword evidence="5" id="KW-1185">Reference proteome</keyword>
<evidence type="ECO:0000256" key="2">
    <source>
        <dbReference type="ARBA" id="ARBA00023186"/>
    </source>
</evidence>
<comment type="function">
    <text evidence="3">Required for maturation of urease via the functional incorporation of the urease nickel metallocenter.</text>
</comment>
<comment type="caution">
    <text evidence="4">The sequence shown here is derived from an EMBL/GenBank/DDBJ whole genome shotgun (WGS) entry which is preliminary data.</text>
</comment>
<keyword evidence="3" id="KW-0963">Cytoplasm</keyword>
<organism evidence="4 5">
    <name type="scientific">Mangrovicoccus algicola</name>
    <dbReference type="NCBI Taxonomy" id="2771008"/>
    <lineage>
        <taxon>Bacteria</taxon>
        <taxon>Pseudomonadati</taxon>
        <taxon>Pseudomonadota</taxon>
        <taxon>Alphaproteobacteria</taxon>
        <taxon>Rhodobacterales</taxon>
        <taxon>Paracoccaceae</taxon>
        <taxon>Mangrovicoccus</taxon>
    </lineage>
</organism>
<dbReference type="InterPro" id="IPR038277">
    <property type="entry name" value="UreF_sf"/>
</dbReference>
<dbReference type="Pfam" id="PF01730">
    <property type="entry name" value="UreF"/>
    <property type="match status" value="1"/>
</dbReference>
<dbReference type="GO" id="GO:0005737">
    <property type="term" value="C:cytoplasm"/>
    <property type="evidence" value="ECO:0007669"/>
    <property type="project" value="UniProtKB-SubCell"/>
</dbReference>
<dbReference type="PIRSF" id="PIRSF009467">
    <property type="entry name" value="Ureas_acces_UreF"/>
    <property type="match status" value="1"/>
</dbReference>
<sequence>MASPVTDDPQDLLTLVQWLSPSFPLGSFAFSHGLEHAISSGVIRDGAALADWLGDLVSHGSGRCDAVLLARVLAGGDPAAADALARALAAAPERSRESLVQGRAFLATTNAILGTDWPEMVLPVAVGLQARRLSLAPETVIGLYLQGFAANLVLGAVRLIPLGQTEGQKVIARLAPAIAALAAELARDPGDGALWSATPLADLAAMAHEHQEVRLFRS</sequence>
<comment type="similarity">
    <text evidence="3">Belongs to the UreF family.</text>
</comment>
<dbReference type="Gene3D" id="1.10.4190.10">
    <property type="entry name" value="Urease accessory protein UreF"/>
    <property type="match status" value="1"/>
</dbReference>
<dbReference type="Proteomes" id="UP000609121">
    <property type="component" value="Unassembled WGS sequence"/>
</dbReference>
<evidence type="ECO:0000256" key="3">
    <source>
        <dbReference type="HAMAP-Rule" id="MF_01385"/>
    </source>
</evidence>
<comment type="subcellular location">
    <subcellularLocation>
        <location evidence="3">Cytoplasm</location>
    </subcellularLocation>
</comment>
<dbReference type="RefSeq" id="WP_193182451.1">
    <property type="nucleotide sequence ID" value="NZ_JACVXA010000027.1"/>
</dbReference>
<dbReference type="HAMAP" id="MF_01385">
    <property type="entry name" value="UreF"/>
    <property type="match status" value="1"/>
</dbReference>
<protein>
    <recommendedName>
        <fullName evidence="3">Urease accessory protein UreF</fullName>
    </recommendedName>
</protein>
<evidence type="ECO:0000313" key="5">
    <source>
        <dbReference type="Proteomes" id="UP000609121"/>
    </source>
</evidence>
<dbReference type="PANTHER" id="PTHR33620:SF1">
    <property type="entry name" value="UREASE ACCESSORY PROTEIN F"/>
    <property type="match status" value="1"/>
</dbReference>
<reference evidence="4" key="1">
    <citation type="submission" date="2020-09" db="EMBL/GenBank/DDBJ databases">
        <title>A novel bacterium of genus Mangrovicoccus, isolated from South China Sea.</title>
        <authorList>
            <person name="Huang H."/>
            <person name="Mo K."/>
            <person name="Hu Y."/>
        </authorList>
    </citation>
    <scope>NUCLEOTIDE SEQUENCE</scope>
    <source>
        <strain evidence="4">HB182678</strain>
    </source>
</reference>
<dbReference type="GO" id="GO:0016151">
    <property type="term" value="F:nickel cation binding"/>
    <property type="evidence" value="ECO:0007669"/>
    <property type="project" value="UniProtKB-UniRule"/>
</dbReference>
<accession>A0A8J6Z9R4</accession>
<evidence type="ECO:0000313" key="4">
    <source>
        <dbReference type="EMBL" id="MBE3638636.1"/>
    </source>
</evidence>
<evidence type="ECO:0000256" key="1">
    <source>
        <dbReference type="ARBA" id="ARBA00022988"/>
    </source>
</evidence>
<gene>
    <name evidence="3" type="primary">ureF</name>
    <name evidence="4" type="ORF">ICN82_10515</name>
</gene>
<proteinExistence type="inferred from homology"/>
<comment type="subunit">
    <text evidence="3">UreD, UreF and UreG form a complex that acts as a GTP-hydrolysis-dependent molecular chaperone, activating the urease apoprotein by helping to assemble the nickel containing metallocenter of UreC. The UreE protein probably delivers the nickel.</text>
</comment>